<keyword evidence="1" id="KW-0472">Membrane</keyword>
<gene>
    <name evidence="2" type="ORF">EDD65_11222</name>
</gene>
<dbReference type="RefSeq" id="WP_170169645.1">
    <property type="nucleotide sequence ID" value="NZ_CP068564.1"/>
</dbReference>
<keyword evidence="1" id="KW-1133">Transmembrane helix</keyword>
<evidence type="ECO:0000313" key="2">
    <source>
        <dbReference type="EMBL" id="TCS87064.1"/>
    </source>
</evidence>
<evidence type="ECO:0000256" key="1">
    <source>
        <dbReference type="SAM" id="Phobius"/>
    </source>
</evidence>
<protein>
    <submittedName>
        <fullName evidence="2">Uncharacterized protein</fullName>
    </submittedName>
</protein>
<dbReference type="EMBL" id="SMAE01000012">
    <property type="protein sequence ID" value="TCS87064.1"/>
    <property type="molecule type" value="Genomic_DNA"/>
</dbReference>
<accession>A0A4R3KRJ0</accession>
<reference evidence="2 3" key="1">
    <citation type="submission" date="2019-03" db="EMBL/GenBank/DDBJ databases">
        <title>Genomic Encyclopedia of Type Strains, Phase IV (KMG-IV): sequencing the most valuable type-strain genomes for metagenomic binning, comparative biology and taxonomic classification.</title>
        <authorList>
            <person name="Goeker M."/>
        </authorList>
    </citation>
    <scope>NUCLEOTIDE SEQUENCE [LARGE SCALE GENOMIC DNA]</scope>
    <source>
        <strain evidence="2 3">DSM 26752</strain>
    </source>
</reference>
<keyword evidence="1" id="KW-0812">Transmembrane</keyword>
<comment type="caution">
    <text evidence="2">The sequence shown here is derived from an EMBL/GenBank/DDBJ whole genome shotgun (WGS) entry which is preliminary data.</text>
</comment>
<proteinExistence type="predicted"/>
<organism evidence="2 3">
    <name type="scientific">Keratinibaculum paraultunense</name>
    <dbReference type="NCBI Taxonomy" id="1278232"/>
    <lineage>
        <taxon>Bacteria</taxon>
        <taxon>Bacillati</taxon>
        <taxon>Bacillota</taxon>
        <taxon>Tissierellia</taxon>
        <taxon>Tissierellales</taxon>
        <taxon>Tepidimicrobiaceae</taxon>
        <taxon>Keratinibaculum</taxon>
    </lineage>
</organism>
<feature type="transmembrane region" description="Helical" evidence="1">
    <location>
        <begin position="7"/>
        <end position="24"/>
    </location>
</feature>
<dbReference type="Proteomes" id="UP000294567">
    <property type="component" value="Unassembled WGS sequence"/>
</dbReference>
<name>A0A4R3KRJ0_9FIRM</name>
<keyword evidence="3" id="KW-1185">Reference proteome</keyword>
<evidence type="ECO:0000313" key="3">
    <source>
        <dbReference type="Proteomes" id="UP000294567"/>
    </source>
</evidence>
<dbReference type="AlphaFoldDB" id="A0A4R3KRJ0"/>
<sequence length="51" mass="5721">MKINTLIAIGNLIYVVYSLVDRFIMRIPDIVAIPMMIIGIAIILGGFVKMR</sequence>
<feature type="transmembrane region" description="Helical" evidence="1">
    <location>
        <begin position="30"/>
        <end position="48"/>
    </location>
</feature>